<dbReference type="OrthoDB" id="7064786at2"/>
<organism evidence="2">
    <name type="scientific">Nitratidesulfovibrio vulgaris (strain DSM 19637 / Miyazaki F)</name>
    <name type="common">Desulfovibrio vulgaris</name>
    <dbReference type="NCBI Taxonomy" id="883"/>
    <lineage>
        <taxon>Bacteria</taxon>
        <taxon>Pseudomonadati</taxon>
        <taxon>Thermodesulfobacteriota</taxon>
        <taxon>Desulfovibrionia</taxon>
        <taxon>Desulfovibrionales</taxon>
        <taxon>Desulfovibrionaceae</taxon>
        <taxon>Nitratidesulfovibrio</taxon>
    </lineage>
</organism>
<name>B8DQR4_NITV9</name>
<feature type="compositionally biased region" description="Polar residues" evidence="1">
    <location>
        <begin position="329"/>
        <end position="340"/>
    </location>
</feature>
<dbReference type="eggNOG" id="ENOG50332W2">
    <property type="taxonomic scope" value="Bacteria"/>
</dbReference>
<gene>
    <name evidence="2" type="ordered locus">DvMF_2240</name>
</gene>
<evidence type="ECO:0000256" key="1">
    <source>
        <dbReference type="SAM" id="MobiDB-lite"/>
    </source>
</evidence>
<dbReference type="AlphaFoldDB" id="B8DQR4"/>
<protein>
    <submittedName>
        <fullName evidence="2">Uncharacterized protein</fullName>
    </submittedName>
</protein>
<dbReference type="KEGG" id="dvm:DvMF_2240"/>
<feature type="region of interest" description="Disordered" evidence="1">
    <location>
        <begin position="310"/>
        <end position="340"/>
    </location>
</feature>
<reference evidence="2" key="1">
    <citation type="submission" date="2008-10" db="EMBL/GenBank/DDBJ databases">
        <title>Complete sequence of Desulfovibrio vulgaris str. 'Miyazaki F'.</title>
        <authorList>
            <person name="Lucas S."/>
            <person name="Copeland A."/>
            <person name="Lapidus A."/>
            <person name="Glavina del Rio T."/>
            <person name="Dalin E."/>
            <person name="Tice H."/>
            <person name="Bruce D."/>
            <person name="Goodwin L."/>
            <person name="Pitluck S."/>
            <person name="Sims D."/>
            <person name="Brettin T."/>
            <person name="Detter J.C."/>
            <person name="Han C."/>
            <person name="Larimer F."/>
            <person name="Land M."/>
            <person name="Hauser L."/>
            <person name="Kyrpides N."/>
            <person name="Mikhailova N."/>
            <person name="Hazen T.C."/>
            <person name="Richardson P."/>
        </authorList>
    </citation>
    <scope>NUCLEOTIDE SEQUENCE</scope>
    <source>
        <strain evidence="2">Miyazaki F</strain>
    </source>
</reference>
<evidence type="ECO:0000313" key="2">
    <source>
        <dbReference type="EMBL" id="ACL09183.1"/>
    </source>
</evidence>
<sequence length="366" mass="38357">MPLHRIPRAGPPVAACLLTVVIALPACTLLKPVRSEYEDQFQVNPVSTRTDAKSRTGGIAPVGADKSPANTPVYPFNLDEGTLPGTSGRAACLATKSTIYRNRLGEYLLNISDQACAQHKARIYAHAATIQGSFSGLSTILGGLGAIVTGEGAARALSGSASISSGLGSNISETFYGNFLAPAIVKQIDTQRGAKLQTIRTQESRSLAEYPPEAMLRDITEYHELCSFYAGVSGLTEDKKRAPTQEELVGRIQMLRTQMLANDELASRNGTSPQTQEALHAANTAAGEQIRAAMQQFTAGLPGGMTIIVPNTNGTSRNPADPLPATPAGNGTSQVEGNSTRSIPAAAPAADIVEATALDVAELECR</sequence>
<dbReference type="HOGENOM" id="CLU_755922_0_0_7"/>
<dbReference type="EMBL" id="CP001197">
    <property type="protein sequence ID" value="ACL09183.1"/>
    <property type="molecule type" value="Genomic_DNA"/>
</dbReference>
<proteinExistence type="predicted"/>
<accession>B8DQR4</accession>